<dbReference type="InterPro" id="IPR018568">
    <property type="entry name" value="DUF2019"/>
</dbReference>
<protein>
    <submittedName>
        <fullName evidence="2">DUF2019 domain-containing protein</fullName>
    </submittedName>
</protein>
<dbReference type="InterPro" id="IPR042236">
    <property type="entry name" value="PI3K_accessory_sf"/>
</dbReference>
<dbReference type="Pfam" id="PF09450">
    <property type="entry name" value="DUF2019"/>
    <property type="match status" value="1"/>
</dbReference>
<evidence type="ECO:0000259" key="1">
    <source>
        <dbReference type="Pfam" id="PF09450"/>
    </source>
</evidence>
<dbReference type="SUPFAM" id="SSF48371">
    <property type="entry name" value="ARM repeat"/>
    <property type="match status" value="1"/>
</dbReference>
<dbReference type="AlphaFoldDB" id="A0A3A8JLU5"/>
<name>A0A3A8JLU5_9BACT</name>
<feature type="domain" description="DUF2019" evidence="1">
    <location>
        <begin position="5"/>
        <end position="92"/>
    </location>
</feature>
<dbReference type="InterPro" id="IPR016024">
    <property type="entry name" value="ARM-type_fold"/>
</dbReference>
<gene>
    <name evidence="2" type="ORF">D7X32_35065</name>
</gene>
<organism evidence="2 3">
    <name type="scientific">Corallococcus carmarthensis</name>
    <dbReference type="NCBI Taxonomy" id="2316728"/>
    <lineage>
        <taxon>Bacteria</taxon>
        <taxon>Pseudomonadati</taxon>
        <taxon>Myxococcota</taxon>
        <taxon>Myxococcia</taxon>
        <taxon>Myxococcales</taxon>
        <taxon>Cystobacterineae</taxon>
        <taxon>Myxococcaceae</taxon>
        <taxon>Corallococcus</taxon>
    </lineage>
</organism>
<evidence type="ECO:0000313" key="2">
    <source>
        <dbReference type="EMBL" id="RKG96732.1"/>
    </source>
</evidence>
<reference evidence="3" key="1">
    <citation type="submission" date="2018-09" db="EMBL/GenBank/DDBJ databases">
        <authorList>
            <person name="Livingstone P.G."/>
            <person name="Whitworth D.E."/>
        </authorList>
    </citation>
    <scope>NUCLEOTIDE SEQUENCE [LARGE SCALE GENOMIC DNA]</scope>
    <source>
        <strain evidence="3">CA043D</strain>
    </source>
</reference>
<dbReference type="OrthoDB" id="5515368at2"/>
<dbReference type="Gene3D" id="1.25.40.70">
    <property type="entry name" value="Phosphatidylinositol 3-kinase, accessory domain (PIK)"/>
    <property type="match status" value="1"/>
</dbReference>
<evidence type="ECO:0000313" key="3">
    <source>
        <dbReference type="Proteomes" id="UP000268313"/>
    </source>
</evidence>
<proteinExistence type="predicted"/>
<accession>A0A3A8JLU5</accession>
<comment type="caution">
    <text evidence="2">The sequence shown here is derived from an EMBL/GenBank/DDBJ whole genome shotgun (WGS) entry which is preliminary data.</text>
</comment>
<dbReference type="EMBL" id="RAWE01000203">
    <property type="protein sequence ID" value="RKG96732.1"/>
    <property type="molecule type" value="Genomic_DNA"/>
</dbReference>
<dbReference type="Proteomes" id="UP000268313">
    <property type="component" value="Unassembled WGS sequence"/>
</dbReference>
<dbReference type="RefSeq" id="WP_120606932.1">
    <property type="nucleotide sequence ID" value="NZ_JABFJX010000642.1"/>
</dbReference>
<sequence length="116" mass="12456">MELTELVEQFAHHVAAQGDCIRDGDSRKGNKHARKYGAALEALLAQGDAGREALSALLKHPRADVRGMTASFLLRYRTEESKAVLESIAAGGGLAAIGATLNLQRWAEGTWSLDPE</sequence>
<keyword evidence="3" id="KW-1185">Reference proteome</keyword>